<accession>A0A2K2H7Z0</accession>
<dbReference type="OrthoDB" id="9813903at2"/>
<dbReference type="Gene3D" id="3.20.20.450">
    <property type="entry name" value="EAL domain"/>
    <property type="match status" value="1"/>
</dbReference>
<dbReference type="InterPro" id="IPR001633">
    <property type="entry name" value="EAL_dom"/>
</dbReference>
<dbReference type="AlphaFoldDB" id="A0A2K2H7Z0"/>
<dbReference type="EMBL" id="PPFX01000031">
    <property type="protein sequence ID" value="PNU19436.1"/>
    <property type="molecule type" value="Genomic_DNA"/>
</dbReference>
<dbReference type="Proteomes" id="UP000236340">
    <property type="component" value="Unassembled WGS sequence"/>
</dbReference>
<dbReference type="PANTHER" id="PTHR33121">
    <property type="entry name" value="CYCLIC DI-GMP PHOSPHODIESTERASE PDEF"/>
    <property type="match status" value="1"/>
</dbReference>
<evidence type="ECO:0000313" key="3">
    <source>
        <dbReference type="Proteomes" id="UP000236340"/>
    </source>
</evidence>
<dbReference type="PANTHER" id="PTHR33121:SF71">
    <property type="entry name" value="OXYGEN SENSOR PROTEIN DOSP"/>
    <property type="match status" value="1"/>
</dbReference>
<name>A0A2K2H7Z0_9BACT</name>
<sequence length="59" mass="6686">MTRAIIALGRNFNLTVIAEGVETERQLDFLRINGCPEAQGYLFAKPEPAEVVVERLLRR</sequence>
<gene>
    <name evidence="2" type="ORF">C2E25_12485</name>
</gene>
<comment type="caution">
    <text evidence="2">The sequence shown here is derived from an EMBL/GenBank/DDBJ whole genome shotgun (WGS) entry which is preliminary data.</text>
</comment>
<proteinExistence type="predicted"/>
<organism evidence="2 3">
    <name type="scientific">Geothermobacter hydrogeniphilus</name>
    <dbReference type="NCBI Taxonomy" id="1969733"/>
    <lineage>
        <taxon>Bacteria</taxon>
        <taxon>Pseudomonadati</taxon>
        <taxon>Thermodesulfobacteriota</taxon>
        <taxon>Desulfuromonadia</taxon>
        <taxon>Desulfuromonadales</taxon>
        <taxon>Geothermobacteraceae</taxon>
        <taxon>Geothermobacter</taxon>
    </lineage>
</organism>
<evidence type="ECO:0000313" key="2">
    <source>
        <dbReference type="EMBL" id="PNU19436.1"/>
    </source>
</evidence>
<dbReference type="GO" id="GO:0071111">
    <property type="term" value="F:cyclic-guanylate-specific phosphodiesterase activity"/>
    <property type="evidence" value="ECO:0007669"/>
    <property type="project" value="InterPro"/>
</dbReference>
<dbReference type="InterPro" id="IPR050706">
    <property type="entry name" value="Cyclic-di-GMP_PDE-like"/>
</dbReference>
<dbReference type="InterPro" id="IPR035919">
    <property type="entry name" value="EAL_sf"/>
</dbReference>
<evidence type="ECO:0000259" key="1">
    <source>
        <dbReference type="PROSITE" id="PS50883"/>
    </source>
</evidence>
<dbReference type="PROSITE" id="PS50883">
    <property type="entry name" value="EAL"/>
    <property type="match status" value="1"/>
</dbReference>
<dbReference type="SUPFAM" id="SSF141868">
    <property type="entry name" value="EAL domain-like"/>
    <property type="match status" value="1"/>
</dbReference>
<reference evidence="2 3" key="1">
    <citation type="journal article" date="2018" name="Genome Announc.">
        <title>Genome Sequence of Geothermobacter sp. HR-1 Iron Reducer from the Loihi Seamount.</title>
        <authorList>
            <person name="Smith H."/>
            <person name="Abuyen K."/>
            <person name="Tremblay J."/>
            <person name="Savalia P."/>
            <person name="Perez-Rodriguez I."/>
            <person name="Emerson D."/>
            <person name="Tully B."/>
            <person name="Amend J."/>
        </authorList>
    </citation>
    <scope>NUCLEOTIDE SEQUENCE [LARGE SCALE GENOMIC DNA]</scope>
    <source>
        <strain evidence="2 3">HR-1</strain>
    </source>
</reference>
<feature type="domain" description="EAL" evidence="1">
    <location>
        <begin position="1"/>
        <end position="59"/>
    </location>
</feature>
<protein>
    <recommendedName>
        <fullName evidence="1">EAL domain-containing protein</fullName>
    </recommendedName>
</protein>
<dbReference type="Pfam" id="PF00563">
    <property type="entry name" value="EAL"/>
    <property type="match status" value="1"/>
</dbReference>